<dbReference type="GO" id="GO:0005634">
    <property type="term" value="C:nucleus"/>
    <property type="evidence" value="ECO:0007669"/>
    <property type="project" value="UniProtKB-SubCell"/>
</dbReference>
<dbReference type="SMART" id="SM00576">
    <property type="entry name" value="BTP"/>
    <property type="match status" value="1"/>
</dbReference>
<dbReference type="Pfam" id="PF07524">
    <property type="entry name" value="Bromo_TP"/>
    <property type="match status" value="1"/>
</dbReference>
<evidence type="ECO:0000256" key="4">
    <source>
        <dbReference type="ARBA" id="ARBA00023242"/>
    </source>
</evidence>
<dbReference type="InterPro" id="IPR006565">
    <property type="entry name" value="BTP"/>
</dbReference>
<keyword evidence="7" id="KW-1185">Reference proteome</keyword>
<gene>
    <name evidence="6" type="ORF">CASFOL_024587</name>
</gene>
<keyword evidence="2" id="KW-0805">Transcription regulation</keyword>
<feature type="domain" description="Bromodomain associated" evidence="5">
    <location>
        <begin position="7"/>
        <end position="83"/>
    </location>
</feature>
<evidence type="ECO:0000313" key="7">
    <source>
        <dbReference type="Proteomes" id="UP001632038"/>
    </source>
</evidence>
<dbReference type="EMBL" id="JAVIJP010000032">
    <property type="protein sequence ID" value="KAL3631603.1"/>
    <property type="molecule type" value="Genomic_DNA"/>
</dbReference>
<reference evidence="7" key="1">
    <citation type="journal article" date="2024" name="IScience">
        <title>Strigolactones Initiate the Formation of Haustorium-like Structures in Castilleja.</title>
        <authorList>
            <person name="Buerger M."/>
            <person name="Peterson D."/>
            <person name="Chory J."/>
        </authorList>
    </citation>
    <scope>NUCLEOTIDE SEQUENCE [LARGE SCALE GENOMIC DNA]</scope>
</reference>
<name>A0ABD3CNR4_9LAMI</name>
<proteinExistence type="predicted"/>
<dbReference type="InterPro" id="IPR037818">
    <property type="entry name" value="TAF8"/>
</dbReference>
<dbReference type="Proteomes" id="UP001632038">
    <property type="component" value="Unassembled WGS sequence"/>
</dbReference>
<dbReference type="CDD" id="cd00076">
    <property type="entry name" value="HFD_SF"/>
    <property type="match status" value="1"/>
</dbReference>
<evidence type="ECO:0000256" key="3">
    <source>
        <dbReference type="ARBA" id="ARBA00023163"/>
    </source>
</evidence>
<dbReference type="PANTHER" id="PTHR46338">
    <property type="entry name" value="TRANSCRIPTION INITIATION FACTOR TFIID SUBUNIT 8"/>
    <property type="match status" value="1"/>
</dbReference>
<dbReference type="Gene3D" id="1.10.20.10">
    <property type="entry name" value="Histone, subunit A"/>
    <property type="match status" value="1"/>
</dbReference>
<evidence type="ECO:0000313" key="6">
    <source>
        <dbReference type="EMBL" id="KAL3631603.1"/>
    </source>
</evidence>
<evidence type="ECO:0000259" key="5">
    <source>
        <dbReference type="SMART" id="SM00576"/>
    </source>
</evidence>
<dbReference type="SUPFAM" id="SSF47113">
    <property type="entry name" value="Histone-fold"/>
    <property type="match status" value="1"/>
</dbReference>
<protein>
    <recommendedName>
        <fullName evidence="5">Bromodomain associated domain-containing protein</fullName>
    </recommendedName>
</protein>
<organism evidence="6 7">
    <name type="scientific">Castilleja foliolosa</name>
    <dbReference type="NCBI Taxonomy" id="1961234"/>
    <lineage>
        <taxon>Eukaryota</taxon>
        <taxon>Viridiplantae</taxon>
        <taxon>Streptophyta</taxon>
        <taxon>Embryophyta</taxon>
        <taxon>Tracheophyta</taxon>
        <taxon>Spermatophyta</taxon>
        <taxon>Magnoliopsida</taxon>
        <taxon>eudicotyledons</taxon>
        <taxon>Gunneridae</taxon>
        <taxon>Pentapetalae</taxon>
        <taxon>asterids</taxon>
        <taxon>lamiids</taxon>
        <taxon>Lamiales</taxon>
        <taxon>Orobanchaceae</taxon>
        <taxon>Pedicularideae</taxon>
        <taxon>Castillejinae</taxon>
        <taxon>Castilleja</taxon>
    </lineage>
</organism>
<dbReference type="PANTHER" id="PTHR46338:SF13">
    <property type="entry name" value="TRANSCRIPTION INITIATION FACTOR TFIID SUBUNIT 8-LIKE"/>
    <property type="match status" value="1"/>
</dbReference>
<accession>A0ABD3CNR4</accession>
<comment type="subcellular location">
    <subcellularLocation>
        <location evidence="1">Nucleus</location>
    </subcellularLocation>
</comment>
<evidence type="ECO:0000256" key="2">
    <source>
        <dbReference type="ARBA" id="ARBA00023015"/>
    </source>
</evidence>
<dbReference type="AlphaFoldDB" id="A0ABD3CNR4"/>
<keyword evidence="3" id="KW-0804">Transcription</keyword>
<sequence>MKIRPESEFAFTLARVAVAQISQSTGFKGAENPALELLTDIATRFLQSIAKLAAASANSGGRTESNLPDILVALEDLASVQGFQGLSSIRSPCLYTSHVIGGLIKFVKYTVEIPFAQPLLPRGIYSKKGENFKFYSRSRGYYPLGRCRNVPRWLPAVPAEINGMQKRVEIRKEVKWGCLDESKDENGKWERVESENDSEKSKAFPGKRRKVRFKIGVAGMGGGDSRAVGNLRGVGIGKRVLCE</sequence>
<dbReference type="InterPro" id="IPR009072">
    <property type="entry name" value="Histone-fold"/>
</dbReference>
<evidence type="ECO:0000256" key="1">
    <source>
        <dbReference type="ARBA" id="ARBA00004123"/>
    </source>
</evidence>
<keyword evidence="4" id="KW-0539">Nucleus</keyword>
<comment type="caution">
    <text evidence="6">The sequence shown here is derived from an EMBL/GenBank/DDBJ whole genome shotgun (WGS) entry which is preliminary data.</text>
</comment>